<organism evidence="2 3">
    <name type="scientific">Diaphorina citri</name>
    <name type="common">Asian citrus psyllid</name>
    <dbReference type="NCBI Taxonomy" id="121845"/>
    <lineage>
        <taxon>Eukaryota</taxon>
        <taxon>Metazoa</taxon>
        <taxon>Ecdysozoa</taxon>
        <taxon>Arthropoda</taxon>
        <taxon>Hexapoda</taxon>
        <taxon>Insecta</taxon>
        <taxon>Pterygota</taxon>
        <taxon>Neoptera</taxon>
        <taxon>Paraneoptera</taxon>
        <taxon>Hemiptera</taxon>
        <taxon>Sternorrhyncha</taxon>
        <taxon>Psylloidea</taxon>
        <taxon>Psyllidae</taxon>
        <taxon>Diaphorininae</taxon>
        <taxon>Diaphorina</taxon>
    </lineage>
</organism>
<feature type="region of interest" description="Disordered" evidence="1">
    <location>
        <begin position="1"/>
        <end position="138"/>
    </location>
</feature>
<proteinExistence type="predicted"/>
<evidence type="ECO:0000313" key="2">
    <source>
        <dbReference type="Proteomes" id="UP000079169"/>
    </source>
</evidence>
<keyword evidence="2" id="KW-1185">Reference proteome</keyword>
<feature type="compositionally biased region" description="Polar residues" evidence="1">
    <location>
        <begin position="112"/>
        <end position="138"/>
    </location>
</feature>
<accession>A0A3Q0IK77</accession>
<dbReference type="Proteomes" id="UP000079169">
    <property type="component" value="Unplaced"/>
</dbReference>
<protein>
    <submittedName>
        <fullName evidence="3">Uncharacterized protein</fullName>
    </submittedName>
</protein>
<dbReference type="RefSeq" id="XP_026676634.1">
    <property type="nucleotide sequence ID" value="XM_026820833.1"/>
</dbReference>
<evidence type="ECO:0000256" key="1">
    <source>
        <dbReference type="SAM" id="MobiDB-lite"/>
    </source>
</evidence>
<dbReference type="AlphaFoldDB" id="A0A3Q0IK77"/>
<sequence length="287" mass="32320">MENNTFQDYDAQNPYERNQPFGNQMGNNTFQDYDAKNQPFGNQMGNNTFQDYNDPQNPYAKNQPFGNQIGNNTFQDYDAQNPYGRNQPFGNQMGNNTFQDYDAQNPYGKNQPFGNQMGNNTFQDYNDPQNQMPLDFNGQQNPYLKYGYPGTNGTFPDYNNQPAPMDANQFARNQNNMQNIPTNQSNANVLNPLDNYDEMNNHQFNGNGDINNQNAPGPSQNFVSPQSNVGTYQALNNNLGNFPVQNNVVDANKVEQSQLQSATQKNIPSNDTSPSPGNQNPSGIHQQ</sequence>
<evidence type="ECO:0000313" key="3">
    <source>
        <dbReference type="RefSeq" id="XP_026676634.1"/>
    </source>
</evidence>
<gene>
    <name evidence="3" type="primary">LOC103505510</name>
</gene>
<reference evidence="3" key="1">
    <citation type="submission" date="2025-08" db="UniProtKB">
        <authorList>
            <consortium name="RefSeq"/>
        </authorList>
    </citation>
    <scope>IDENTIFICATION</scope>
</reference>
<feature type="compositionally biased region" description="Polar residues" evidence="1">
    <location>
        <begin position="39"/>
        <end position="75"/>
    </location>
</feature>
<feature type="region of interest" description="Disordered" evidence="1">
    <location>
        <begin position="201"/>
        <end position="227"/>
    </location>
</feature>
<feature type="region of interest" description="Disordered" evidence="1">
    <location>
        <begin position="255"/>
        <end position="287"/>
    </location>
</feature>
<name>A0A3Q0IK77_DIACI</name>
<dbReference type="GeneID" id="103505510"/>
<feature type="compositionally biased region" description="Polar residues" evidence="1">
    <location>
        <begin position="20"/>
        <end position="31"/>
    </location>
</feature>
<dbReference type="PaxDb" id="121845-A0A3Q0IK77"/>
<feature type="compositionally biased region" description="Polar residues" evidence="1">
    <location>
        <begin position="88"/>
        <end position="99"/>
    </location>
</feature>